<protein>
    <submittedName>
        <fullName evidence="3">Uncharacterized protein</fullName>
    </submittedName>
</protein>
<dbReference type="STRING" id="348151.IV55_GL000862"/>
<feature type="transmembrane region" description="Helical" evidence="1">
    <location>
        <begin position="12"/>
        <end position="31"/>
    </location>
</feature>
<keyword evidence="4" id="KW-1185">Reference proteome</keyword>
<proteinExistence type="predicted"/>
<reference evidence="3 4" key="1">
    <citation type="journal article" date="2015" name="Genome Announc.">
        <title>Expanding the biotechnology potential of lactobacilli through comparative genomics of 213 strains and associated genera.</title>
        <authorList>
            <person name="Sun Z."/>
            <person name="Harris H.M."/>
            <person name="McCann A."/>
            <person name="Guo C."/>
            <person name="Argimon S."/>
            <person name="Zhang W."/>
            <person name="Yang X."/>
            <person name="Jeffery I.B."/>
            <person name="Cooney J.C."/>
            <person name="Kagawa T.F."/>
            <person name="Liu W."/>
            <person name="Song Y."/>
            <person name="Salvetti E."/>
            <person name="Wrobel A."/>
            <person name="Rasinkangas P."/>
            <person name="Parkhill J."/>
            <person name="Rea M.C."/>
            <person name="O'Sullivan O."/>
            <person name="Ritari J."/>
            <person name="Douillard F.P."/>
            <person name="Paul Ross R."/>
            <person name="Yang R."/>
            <person name="Briner A.E."/>
            <person name="Felis G.E."/>
            <person name="de Vos W.M."/>
            <person name="Barrangou R."/>
            <person name="Klaenhammer T.R."/>
            <person name="Caufield P.W."/>
            <person name="Cui Y."/>
            <person name="Zhang H."/>
            <person name="O'Toole P.W."/>
        </authorList>
    </citation>
    <scope>NUCLEOTIDE SEQUENCE [LARGE SCALE GENOMIC DNA]</scope>
    <source>
        <strain evidence="3 4">DSM 22696</strain>
    </source>
</reference>
<feature type="transmembrane region" description="Helical" evidence="1">
    <location>
        <begin position="37"/>
        <end position="54"/>
    </location>
</feature>
<keyword evidence="1" id="KW-0812">Transmembrane</keyword>
<dbReference type="EMBL" id="BJUD01000001">
    <property type="protein sequence ID" value="GEK27745.1"/>
    <property type="molecule type" value="Genomic_DNA"/>
</dbReference>
<feature type="transmembrane region" description="Helical" evidence="1">
    <location>
        <begin position="111"/>
        <end position="135"/>
    </location>
</feature>
<feature type="transmembrane region" description="Helical" evidence="1">
    <location>
        <begin position="83"/>
        <end position="105"/>
    </location>
</feature>
<dbReference type="EMBL" id="JQCB01000002">
    <property type="protein sequence ID" value="KRN96986.1"/>
    <property type="molecule type" value="Genomic_DNA"/>
</dbReference>
<keyword evidence="1" id="KW-0472">Membrane</keyword>
<name>A0A0R2LDC2_9LACO</name>
<dbReference type="AlphaFoldDB" id="A0A0R2LDC2"/>
<dbReference type="Proteomes" id="UP000051139">
    <property type="component" value="Unassembled WGS sequence"/>
</dbReference>
<accession>A0A0R2LDC2</accession>
<evidence type="ECO:0000313" key="4">
    <source>
        <dbReference type="Proteomes" id="UP000051139"/>
    </source>
</evidence>
<organism evidence="3 4">
    <name type="scientific">Furfurilactobacillus siliginis</name>
    <dbReference type="NCBI Taxonomy" id="348151"/>
    <lineage>
        <taxon>Bacteria</taxon>
        <taxon>Bacillati</taxon>
        <taxon>Bacillota</taxon>
        <taxon>Bacilli</taxon>
        <taxon>Lactobacillales</taxon>
        <taxon>Lactobacillaceae</taxon>
        <taxon>Furfurilactobacillus</taxon>
    </lineage>
</organism>
<gene>
    <name evidence="3" type="ORF">IV55_GL000862</name>
    <name evidence="2" type="ORF">LSI01_00560</name>
</gene>
<comment type="caution">
    <text evidence="3">The sequence shown here is derived from an EMBL/GenBank/DDBJ whole genome shotgun (WGS) entry which is preliminary data.</text>
</comment>
<dbReference type="RefSeq" id="WP_057808922.1">
    <property type="nucleotide sequence ID" value="NZ_BJUD01000001.1"/>
</dbReference>
<keyword evidence="1" id="KW-1133">Transmembrane helix</keyword>
<evidence type="ECO:0000313" key="5">
    <source>
        <dbReference type="Proteomes" id="UP000321429"/>
    </source>
</evidence>
<dbReference type="Proteomes" id="UP000321429">
    <property type="component" value="Unassembled WGS sequence"/>
</dbReference>
<evidence type="ECO:0000313" key="3">
    <source>
        <dbReference type="EMBL" id="KRN96986.1"/>
    </source>
</evidence>
<sequence>MTKQWFAREKIGLLLFTGIFGILLIISIILSTNTLQTVVQATGLIVMLALFIISERIPISPNQLPAGKTALRERDRTPSQRKASLLGTCVFTVYILTTNISQLLGRFDSTLSFWLVLITTPLLGIVLGVQLASFIRLNRH</sequence>
<dbReference type="PATRIC" id="fig|348151.3.peg.887"/>
<evidence type="ECO:0000256" key="1">
    <source>
        <dbReference type="SAM" id="Phobius"/>
    </source>
</evidence>
<evidence type="ECO:0000313" key="2">
    <source>
        <dbReference type="EMBL" id="GEK27745.1"/>
    </source>
</evidence>
<reference evidence="2 5" key="2">
    <citation type="submission" date="2019-07" db="EMBL/GenBank/DDBJ databases">
        <title>Whole genome shotgun sequence of Lactobacillus siliginis NBRC 101315.</title>
        <authorList>
            <person name="Hosoyama A."/>
            <person name="Uohara A."/>
            <person name="Ohji S."/>
            <person name="Ichikawa N."/>
        </authorList>
    </citation>
    <scope>NUCLEOTIDE SEQUENCE [LARGE SCALE GENOMIC DNA]</scope>
    <source>
        <strain evidence="2 5">NBRC 101315</strain>
    </source>
</reference>